<dbReference type="CDD" id="cd07067">
    <property type="entry name" value="HP_PGM_like"/>
    <property type="match status" value="1"/>
</dbReference>
<accession>F6EJX3</accession>
<feature type="active site" description="Proton donor/acceptor" evidence="1">
    <location>
        <position position="82"/>
    </location>
</feature>
<dbReference type="InterPro" id="IPR013078">
    <property type="entry name" value="His_Pase_superF_clade-1"/>
</dbReference>
<dbReference type="SMART" id="SM00855">
    <property type="entry name" value="PGAM"/>
    <property type="match status" value="1"/>
</dbReference>
<gene>
    <name evidence="3" type="ordered locus">AS9A_2884</name>
</gene>
<dbReference type="OrthoDB" id="4697614at2"/>
<dbReference type="KEGG" id="asd:AS9A_2884"/>
<evidence type="ECO:0000256" key="2">
    <source>
        <dbReference type="PIRSR" id="PIRSR613078-2"/>
    </source>
</evidence>
<dbReference type="RefSeq" id="WP_013807680.1">
    <property type="nucleotide sequence ID" value="NC_015564.1"/>
</dbReference>
<name>F6EJX3_HOYSD</name>
<organism evidence="3 4">
    <name type="scientific">Hoyosella subflava (strain DSM 45089 / JCM 17490 / NBRC 109087 / DQS3-9A1)</name>
    <name type="common">Amycolicicoccus subflavus</name>
    <dbReference type="NCBI Taxonomy" id="443218"/>
    <lineage>
        <taxon>Bacteria</taxon>
        <taxon>Bacillati</taxon>
        <taxon>Actinomycetota</taxon>
        <taxon>Actinomycetes</taxon>
        <taxon>Mycobacteriales</taxon>
        <taxon>Hoyosellaceae</taxon>
        <taxon>Hoyosella</taxon>
    </lineage>
</organism>
<dbReference type="SUPFAM" id="SSF53254">
    <property type="entry name" value="Phosphoglycerate mutase-like"/>
    <property type="match status" value="1"/>
</dbReference>
<dbReference type="InterPro" id="IPR050275">
    <property type="entry name" value="PGM_Phosphatase"/>
</dbReference>
<feature type="active site" description="Tele-phosphohistidine intermediate" evidence="1">
    <location>
        <position position="9"/>
    </location>
</feature>
<dbReference type="AlphaFoldDB" id="F6EJX3"/>
<feature type="binding site" evidence="2">
    <location>
        <begin position="21"/>
        <end position="22"/>
    </location>
    <ligand>
        <name>substrate</name>
    </ligand>
</feature>
<proteinExistence type="predicted"/>
<dbReference type="GO" id="GO:0005737">
    <property type="term" value="C:cytoplasm"/>
    <property type="evidence" value="ECO:0007669"/>
    <property type="project" value="TreeGrafter"/>
</dbReference>
<dbReference type="eggNOG" id="COG0406">
    <property type="taxonomic scope" value="Bacteria"/>
</dbReference>
<sequence>MTDLTLVRHGETVWHADNRYTGSTDIALTERGRQQADQLASWAEQAHLNAIWVSPLGRARDTAAPCERATGLTASVDKRLAELDFGAGEGLTSGEMLAQFPDARRAFERDPVAGHLPGSEDPRRATDRAIDCLKDIAHEHPSGRVLVVGHGTVKRLVLCHLLGIPLRHYRDMFPNVRNCGVTTIRWDGTGHAALIEYNTPIDFPAYDPGKDMTP</sequence>
<keyword evidence="4" id="KW-1185">Reference proteome</keyword>
<dbReference type="Pfam" id="PF00300">
    <property type="entry name" value="His_Phos_1"/>
    <property type="match status" value="1"/>
</dbReference>
<dbReference type="Proteomes" id="UP000009235">
    <property type="component" value="Chromosome"/>
</dbReference>
<dbReference type="PANTHER" id="PTHR48100">
    <property type="entry name" value="BROAD-SPECIFICITY PHOSPHATASE YOR283W-RELATED"/>
    <property type="match status" value="1"/>
</dbReference>
<dbReference type="GO" id="GO:0016791">
    <property type="term" value="F:phosphatase activity"/>
    <property type="evidence" value="ECO:0007669"/>
    <property type="project" value="TreeGrafter"/>
</dbReference>
<evidence type="ECO:0000313" key="4">
    <source>
        <dbReference type="Proteomes" id="UP000009235"/>
    </source>
</evidence>
<feature type="binding site" evidence="2">
    <location>
        <position position="58"/>
    </location>
    <ligand>
        <name>substrate</name>
    </ligand>
</feature>
<dbReference type="PANTHER" id="PTHR48100:SF1">
    <property type="entry name" value="HISTIDINE PHOSPHATASE FAMILY PROTEIN-RELATED"/>
    <property type="match status" value="1"/>
</dbReference>
<dbReference type="Gene3D" id="3.40.50.1240">
    <property type="entry name" value="Phosphoglycerate mutase-like"/>
    <property type="match status" value="1"/>
</dbReference>
<dbReference type="InterPro" id="IPR029033">
    <property type="entry name" value="His_PPase_superfam"/>
</dbReference>
<reference evidence="3 4" key="1">
    <citation type="journal article" date="2011" name="J. Bacteriol.">
        <title>Complete genome sequence of Amycolicicoccus subflavus DQS3-9A1T, an actinomycete isolated from crude oil-polluted soil.</title>
        <authorList>
            <person name="Cai M."/>
            <person name="Chen W.M."/>
            <person name="Nie Y."/>
            <person name="Chi C.Q."/>
            <person name="Wang Y.N."/>
            <person name="Tang Y.Q."/>
            <person name="Li G.Y."/>
            <person name="Wu X.L."/>
        </authorList>
    </citation>
    <scope>NUCLEOTIDE SEQUENCE [LARGE SCALE GENOMIC DNA]</scope>
    <source>
        <strain evidence="4">DSM 45089 / DQS3-9A1</strain>
    </source>
</reference>
<evidence type="ECO:0000256" key="1">
    <source>
        <dbReference type="PIRSR" id="PIRSR613078-1"/>
    </source>
</evidence>
<dbReference type="STRING" id="443218.AS9A_2884"/>
<protein>
    <submittedName>
        <fullName evidence="3">Fructose-2,6-bisphosphatase</fullName>
    </submittedName>
</protein>
<dbReference type="HOGENOM" id="CLU_033323_8_4_11"/>
<evidence type="ECO:0000313" key="3">
    <source>
        <dbReference type="EMBL" id="AEF41331.1"/>
    </source>
</evidence>
<dbReference type="EMBL" id="CP002786">
    <property type="protein sequence ID" value="AEF41331.1"/>
    <property type="molecule type" value="Genomic_DNA"/>
</dbReference>